<accession>A0ABS5BTC4</accession>
<proteinExistence type="predicted"/>
<protein>
    <submittedName>
        <fullName evidence="1">Uncharacterized protein</fullName>
    </submittedName>
</protein>
<evidence type="ECO:0000313" key="1">
    <source>
        <dbReference type="EMBL" id="MBP3956980.1"/>
    </source>
</evidence>
<reference evidence="1 2" key="1">
    <citation type="submission" date="2021-04" db="EMBL/GenBank/DDBJ databases">
        <authorList>
            <person name="Ivanova A."/>
        </authorList>
    </citation>
    <scope>NUCLEOTIDE SEQUENCE [LARGE SCALE GENOMIC DNA]</scope>
    <source>
        <strain evidence="1 2">G18</strain>
    </source>
</reference>
<organism evidence="1 2">
    <name type="scientific">Gemmata palustris</name>
    <dbReference type="NCBI Taxonomy" id="2822762"/>
    <lineage>
        <taxon>Bacteria</taxon>
        <taxon>Pseudomonadati</taxon>
        <taxon>Planctomycetota</taxon>
        <taxon>Planctomycetia</taxon>
        <taxon>Gemmatales</taxon>
        <taxon>Gemmataceae</taxon>
        <taxon>Gemmata</taxon>
    </lineage>
</organism>
<gene>
    <name evidence="1" type="ORF">J8F10_17055</name>
</gene>
<dbReference type="EMBL" id="JAGKQQ010000001">
    <property type="protein sequence ID" value="MBP3956980.1"/>
    <property type="molecule type" value="Genomic_DNA"/>
</dbReference>
<evidence type="ECO:0000313" key="2">
    <source>
        <dbReference type="Proteomes" id="UP000676565"/>
    </source>
</evidence>
<name>A0ABS5BTC4_9BACT</name>
<dbReference type="RefSeq" id="WP_210655610.1">
    <property type="nucleotide sequence ID" value="NZ_JAGKQQ010000001.1"/>
</dbReference>
<dbReference type="Proteomes" id="UP000676565">
    <property type="component" value="Unassembled WGS sequence"/>
</dbReference>
<comment type="caution">
    <text evidence="1">The sequence shown here is derived from an EMBL/GenBank/DDBJ whole genome shotgun (WGS) entry which is preliminary data.</text>
</comment>
<sequence>MISGTRISVELVLEGLGCGPSVDDLLRGVPAPHARTNSRSRFVRSPLVLILQSVIRSFA</sequence>
<keyword evidence="2" id="KW-1185">Reference proteome</keyword>